<dbReference type="Proteomes" id="UP000629420">
    <property type="component" value="Chromosome"/>
</dbReference>
<proteinExistence type="predicted"/>
<protein>
    <submittedName>
        <fullName evidence="1">Uncharacterized protein</fullName>
    </submittedName>
</protein>
<evidence type="ECO:0000313" key="1">
    <source>
        <dbReference type="EMBL" id="QQX75684.1"/>
    </source>
</evidence>
<reference evidence="1 2" key="1">
    <citation type="submission" date="2021-01" db="EMBL/GenBank/DDBJ databases">
        <title>Aequorivita sp. strain KX20305, a bacterium isolated from the sediment collected at a cold seep field in South China Sea.</title>
        <authorList>
            <person name="Zhang H."/>
            <person name="Li C."/>
        </authorList>
    </citation>
    <scope>NUCLEOTIDE SEQUENCE [LARGE SCALE GENOMIC DNA]</scope>
    <source>
        <strain evidence="1 2">KX20305</strain>
    </source>
</reference>
<evidence type="ECO:0000313" key="2">
    <source>
        <dbReference type="Proteomes" id="UP000629420"/>
    </source>
</evidence>
<gene>
    <name evidence="1" type="ORF">JK629_10050</name>
</gene>
<sequence length="79" mass="9172">MTEKVKLIWDFRGPNAKHIATHHAKHLSEFAETENLKNALTGNEEITNMHHTAFMVVEKSQMDTLRQILKPTRGQLYDE</sequence>
<dbReference type="RefSeq" id="WP_202335498.1">
    <property type="nucleotide sequence ID" value="NZ_CP068439.1"/>
</dbReference>
<organism evidence="1 2">
    <name type="scientific">Aequorivita iocasae</name>
    <dbReference type="NCBI Taxonomy" id="2803865"/>
    <lineage>
        <taxon>Bacteria</taxon>
        <taxon>Pseudomonadati</taxon>
        <taxon>Bacteroidota</taxon>
        <taxon>Flavobacteriia</taxon>
        <taxon>Flavobacteriales</taxon>
        <taxon>Flavobacteriaceae</taxon>
        <taxon>Aequorivita</taxon>
    </lineage>
</organism>
<keyword evidence="2" id="KW-1185">Reference proteome</keyword>
<accession>A0ABX7DRA4</accession>
<name>A0ABX7DRA4_9FLAO</name>
<dbReference type="EMBL" id="CP068439">
    <property type="protein sequence ID" value="QQX75684.1"/>
    <property type="molecule type" value="Genomic_DNA"/>
</dbReference>